<protein>
    <recommendedName>
        <fullName evidence="2">Polysaccharide lyase-like protein</fullName>
    </recommendedName>
</protein>
<reference evidence="1" key="1">
    <citation type="submission" date="2018-05" db="EMBL/GenBank/DDBJ databases">
        <authorList>
            <person name="Lanie J.A."/>
            <person name="Ng W.-L."/>
            <person name="Kazmierczak K.M."/>
            <person name="Andrzejewski T.M."/>
            <person name="Davidsen T.M."/>
            <person name="Wayne K.J."/>
            <person name="Tettelin H."/>
            <person name="Glass J.I."/>
            <person name="Rusch D."/>
            <person name="Podicherti R."/>
            <person name="Tsui H.-C.T."/>
            <person name="Winkler M.E."/>
        </authorList>
    </citation>
    <scope>NUCLEOTIDE SEQUENCE</scope>
</reference>
<sequence length="302" mass="35136">MKKLLGILVIGLLFCSIGYAKTKITEVKRSVNEDGDGILKLKEFHALNAPHAINPVSVSDFSIIGKTSIRFESNHGECGQEPNWNDCPNDRERTELYYGDESWKKEKWYRFYLYLPKDYNSIAPAKMSLIQWKRLKPSKVLIMFQHMHAGLTFNRGGDTFPDSYIVLKSNEDLLGNWTEIIFNTNWHPDPKKGFMKVWIDGKLKVDFKGRANSKDGRKLTLRYGLYSSYMSYYKDTFNTKKMPQRIAFYDGVKSEKNCQKLLDRNTCENLVSQNIKEYKLFIHDSNDKELHLRSICKITPAN</sequence>
<evidence type="ECO:0008006" key="2">
    <source>
        <dbReference type="Google" id="ProtNLM"/>
    </source>
</evidence>
<evidence type="ECO:0000313" key="1">
    <source>
        <dbReference type="EMBL" id="SVC82497.1"/>
    </source>
</evidence>
<accession>A0A382QBS3</accession>
<dbReference type="Pfam" id="PF14099">
    <property type="entry name" value="Polysacc_lyase"/>
    <property type="match status" value="1"/>
</dbReference>
<name>A0A382QBS3_9ZZZZ</name>
<gene>
    <name evidence="1" type="ORF">METZ01_LOCUS335351</name>
</gene>
<dbReference type="EMBL" id="UINC01113102">
    <property type="protein sequence ID" value="SVC82497.1"/>
    <property type="molecule type" value="Genomic_DNA"/>
</dbReference>
<dbReference type="InterPro" id="IPR025975">
    <property type="entry name" value="Polysacc_lyase"/>
</dbReference>
<dbReference type="Gene3D" id="2.60.120.200">
    <property type="match status" value="1"/>
</dbReference>
<feature type="non-terminal residue" evidence="1">
    <location>
        <position position="302"/>
    </location>
</feature>
<organism evidence="1">
    <name type="scientific">marine metagenome</name>
    <dbReference type="NCBI Taxonomy" id="408172"/>
    <lineage>
        <taxon>unclassified sequences</taxon>
        <taxon>metagenomes</taxon>
        <taxon>ecological metagenomes</taxon>
    </lineage>
</organism>
<dbReference type="AlphaFoldDB" id="A0A382QBS3"/>
<proteinExistence type="predicted"/>